<dbReference type="AlphaFoldDB" id="A0AA51BKM6"/>
<sequence length="136" mass="15492">MFNLNNKKLSRLKILKVISCGIKLRGTDICLIKKGGINLSNSFVSLKDGFLYVNNYINSLDTRNKYPNRSILLIKKSELFFIRSMLKSSNYILLPSLFIKNKGLFKMNLSVCKKLSSVGGKSAVKNKYLKIKSLYE</sequence>
<reference evidence="1" key="2">
    <citation type="submission" date="2023-06" db="EMBL/GenBank/DDBJ databases">
        <authorList>
            <person name="Williams T.J."/>
            <person name="Allen M.A."/>
            <person name="Ivanova N."/>
            <person name="Huntemann M."/>
            <person name="Haque S."/>
            <person name="Hancock A.M."/>
            <person name="Brazendale S."/>
            <person name="Cavicchioli R."/>
        </authorList>
    </citation>
    <scope>NUCLEOTIDE SEQUENCE</scope>
    <source>
        <strain evidence="1">MAG_Ga0307966_1000010</strain>
    </source>
</reference>
<name>A0AA51BKM6_9BACT</name>
<proteinExistence type="predicted"/>
<dbReference type="InterPro" id="IPR023620">
    <property type="entry name" value="SmpB"/>
</dbReference>
<organism evidence="1">
    <name type="scientific">Candidatus Organicella extenuata</name>
    <dbReference type="NCBI Taxonomy" id="2841811"/>
    <lineage>
        <taxon>Bacteria</taxon>
        <taxon>Pseudomonadati</taxon>
        <taxon>Verrucomicrobiota</taxon>
        <taxon>Candidatus Organicella</taxon>
    </lineage>
</organism>
<dbReference type="SUPFAM" id="SSF74982">
    <property type="entry name" value="Small protein B (SmpB)"/>
    <property type="match status" value="1"/>
</dbReference>
<dbReference type="Proteomes" id="UP001238843">
    <property type="component" value="Chromosome"/>
</dbReference>
<dbReference type="Gene3D" id="2.40.280.10">
    <property type="match status" value="1"/>
</dbReference>
<accession>A0AA51BKM6</accession>
<dbReference type="InterPro" id="IPR000037">
    <property type="entry name" value="SsrA-bd_prot"/>
</dbReference>
<gene>
    <name evidence="1" type="ORF">QTO32_00630</name>
</gene>
<dbReference type="EMBL" id="CP128385">
    <property type="protein sequence ID" value="WMI30415.1"/>
    <property type="molecule type" value="Genomic_DNA"/>
</dbReference>
<evidence type="ECO:0000313" key="1">
    <source>
        <dbReference type="EMBL" id="WMI30415.1"/>
    </source>
</evidence>
<reference evidence="1" key="1">
    <citation type="journal article" date="2021" name="Front. Microbiol.">
        <title>Genome Analysis of a Verrucomicrobial Endosymbiont With a Tiny Genome Discovered in an Antarctic Lake.</title>
        <authorList>
            <person name="Williams T.J."/>
            <person name="Allen M.A."/>
            <person name="Ivanova N."/>
            <person name="Huntemann M."/>
            <person name="Haque S."/>
            <person name="Hancock A.M."/>
            <person name="Brazendale S."/>
            <person name="Cavicchioli R."/>
        </authorList>
    </citation>
    <scope>NUCLEOTIDE SEQUENCE</scope>
    <source>
        <strain evidence="1">MAG_Ga0307966_1000010</strain>
    </source>
</reference>
<dbReference type="Pfam" id="PF01668">
    <property type="entry name" value="SmpB"/>
    <property type="match status" value="1"/>
</dbReference>
<protein>
    <submittedName>
        <fullName evidence="1">SsrA-binding protein</fullName>
    </submittedName>
</protein>
<dbReference type="GO" id="GO:0003723">
    <property type="term" value="F:RNA binding"/>
    <property type="evidence" value="ECO:0007669"/>
    <property type="project" value="InterPro"/>
</dbReference>